<dbReference type="InterPro" id="IPR007627">
    <property type="entry name" value="RNA_pol_sigma70_r2"/>
</dbReference>
<evidence type="ECO:0000256" key="4">
    <source>
        <dbReference type="ARBA" id="ARBA00023163"/>
    </source>
</evidence>
<dbReference type="EMBL" id="BAABHB010000002">
    <property type="protein sequence ID" value="GAA4398842.1"/>
    <property type="molecule type" value="Genomic_DNA"/>
</dbReference>
<evidence type="ECO:0000256" key="2">
    <source>
        <dbReference type="ARBA" id="ARBA00023015"/>
    </source>
</evidence>
<dbReference type="InterPro" id="IPR039425">
    <property type="entry name" value="RNA_pol_sigma-70-like"/>
</dbReference>
<organism evidence="7 8">
    <name type="scientific">Nibrella viscosa</name>
    <dbReference type="NCBI Taxonomy" id="1084524"/>
    <lineage>
        <taxon>Bacteria</taxon>
        <taxon>Pseudomonadati</taxon>
        <taxon>Bacteroidota</taxon>
        <taxon>Cytophagia</taxon>
        <taxon>Cytophagales</taxon>
        <taxon>Spirosomataceae</taxon>
        <taxon>Nibrella</taxon>
    </lineage>
</organism>
<evidence type="ECO:0008006" key="9">
    <source>
        <dbReference type="Google" id="ProtNLM"/>
    </source>
</evidence>
<dbReference type="Pfam" id="PF08281">
    <property type="entry name" value="Sigma70_r4_2"/>
    <property type="match status" value="1"/>
</dbReference>
<comment type="similarity">
    <text evidence="1">Belongs to the sigma-70 factor family. ECF subfamily.</text>
</comment>
<keyword evidence="8" id="KW-1185">Reference proteome</keyword>
<reference evidence="8" key="1">
    <citation type="journal article" date="2019" name="Int. J. Syst. Evol. Microbiol.">
        <title>The Global Catalogue of Microorganisms (GCM) 10K type strain sequencing project: providing services to taxonomists for standard genome sequencing and annotation.</title>
        <authorList>
            <consortium name="The Broad Institute Genomics Platform"/>
            <consortium name="The Broad Institute Genome Sequencing Center for Infectious Disease"/>
            <person name="Wu L."/>
            <person name="Ma J."/>
        </authorList>
    </citation>
    <scope>NUCLEOTIDE SEQUENCE [LARGE SCALE GENOMIC DNA]</scope>
    <source>
        <strain evidence="8">JCM 17925</strain>
    </source>
</reference>
<accession>A0ABP8K0C4</accession>
<evidence type="ECO:0000259" key="6">
    <source>
        <dbReference type="Pfam" id="PF08281"/>
    </source>
</evidence>
<dbReference type="Proteomes" id="UP001500936">
    <property type="component" value="Unassembled WGS sequence"/>
</dbReference>
<feature type="domain" description="RNA polymerase sigma factor 70 region 4 type 2" evidence="6">
    <location>
        <begin position="116"/>
        <end position="167"/>
    </location>
</feature>
<dbReference type="NCBIfam" id="TIGR02937">
    <property type="entry name" value="sigma70-ECF"/>
    <property type="match status" value="1"/>
</dbReference>
<evidence type="ECO:0000256" key="1">
    <source>
        <dbReference type="ARBA" id="ARBA00010641"/>
    </source>
</evidence>
<comment type="caution">
    <text evidence="7">The sequence shown here is derived from an EMBL/GenBank/DDBJ whole genome shotgun (WGS) entry which is preliminary data.</text>
</comment>
<sequence length="175" mass="20467">MDFLDGNEAAFGQLYQRYYKDLYRYGKTLEADEELIKDAIQDLFINLHQYRSGLKPVTSVKFYLMGSLRHKLQGYFRQAKRNEETCQGLLHLDAPVDVSAEDRLIDAERCGALHHKLAEAVNNLPSRQREVIRMKFYEEQPLPFIEQTMNIRYQTVANLSSRALKRLNTELSSYL</sequence>
<dbReference type="InterPro" id="IPR013325">
    <property type="entry name" value="RNA_pol_sigma_r2"/>
</dbReference>
<proteinExistence type="inferred from homology"/>
<dbReference type="Gene3D" id="1.10.10.10">
    <property type="entry name" value="Winged helix-like DNA-binding domain superfamily/Winged helix DNA-binding domain"/>
    <property type="match status" value="1"/>
</dbReference>
<dbReference type="Pfam" id="PF04542">
    <property type="entry name" value="Sigma70_r2"/>
    <property type="match status" value="1"/>
</dbReference>
<dbReference type="InterPro" id="IPR014284">
    <property type="entry name" value="RNA_pol_sigma-70_dom"/>
</dbReference>
<dbReference type="CDD" id="cd06171">
    <property type="entry name" value="Sigma70_r4"/>
    <property type="match status" value="1"/>
</dbReference>
<dbReference type="Gene3D" id="1.10.1740.10">
    <property type="match status" value="1"/>
</dbReference>
<dbReference type="InterPro" id="IPR013249">
    <property type="entry name" value="RNA_pol_sigma70_r4_t2"/>
</dbReference>
<feature type="domain" description="RNA polymerase sigma-70 region 2" evidence="5">
    <location>
        <begin position="14"/>
        <end position="81"/>
    </location>
</feature>
<dbReference type="InterPro" id="IPR013324">
    <property type="entry name" value="RNA_pol_sigma_r3/r4-like"/>
</dbReference>
<evidence type="ECO:0000256" key="3">
    <source>
        <dbReference type="ARBA" id="ARBA00023082"/>
    </source>
</evidence>
<dbReference type="PANTHER" id="PTHR43133:SF46">
    <property type="entry name" value="RNA POLYMERASE SIGMA-70 FACTOR ECF SUBFAMILY"/>
    <property type="match status" value="1"/>
</dbReference>
<dbReference type="SUPFAM" id="SSF88659">
    <property type="entry name" value="Sigma3 and sigma4 domains of RNA polymerase sigma factors"/>
    <property type="match status" value="1"/>
</dbReference>
<keyword evidence="2" id="KW-0805">Transcription regulation</keyword>
<protein>
    <recommendedName>
        <fullName evidence="9">RNA polymerase sigma-70 factor, ECF subfamily</fullName>
    </recommendedName>
</protein>
<dbReference type="SUPFAM" id="SSF88946">
    <property type="entry name" value="Sigma2 domain of RNA polymerase sigma factors"/>
    <property type="match status" value="1"/>
</dbReference>
<evidence type="ECO:0000259" key="5">
    <source>
        <dbReference type="Pfam" id="PF04542"/>
    </source>
</evidence>
<keyword evidence="4" id="KW-0804">Transcription</keyword>
<gene>
    <name evidence="7" type="ORF">GCM10023187_09890</name>
</gene>
<evidence type="ECO:0000313" key="7">
    <source>
        <dbReference type="EMBL" id="GAA4398842.1"/>
    </source>
</evidence>
<name>A0ABP8K0C4_9BACT</name>
<keyword evidence="3" id="KW-0731">Sigma factor</keyword>
<dbReference type="PANTHER" id="PTHR43133">
    <property type="entry name" value="RNA POLYMERASE ECF-TYPE SIGMA FACTO"/>
    <property type="match status" value="1"/>
</dbReference>
<evidence type="ECO:0000313" key="8">
    <source>
        <dbReference type="Proteomes" id="UP001500936"/>
    </source>
</evidence>
<dbReference type="InterPro" id="IPR036388">
    <property type="entry name" value="WH-like_DNA-bd_sf"/>
</dbReference>